<accession>A0A8J2S5R8</accession>
<protein>
    <submittedName>
        <fullName evidence="3">Uncharacterized protein</fullName>
    </submittedName>
</protein>
<keyword evidence="2" id="KW-0812">Transmembrane</keyword>
<feature type="transmembrane region" description="Helical" evidence="2">
    <location>
        <begin position="125"/>
        <end position="145"/>
    </location>
</feature>
<evidence type="ECO:0000256" key="2">
    <source>
        <dbReference type="SAM" id="Phobius"/>
    </source>
</evidence>
<feature type="transmembrane region" description="Helical" evidence="2">
    <location>
        <begin position="235"/>
        <end position="253"/>
    </location>
</feature>
<feature type="transmembrane region" description="Helical" evidence="2">
    <location>
        <begin position="166"/>
        <end position="185"/>
    </location>
</feature>
<feature type="transmembrane region" description="Helical" evidence="2">
    <location>
        <begin position="265"/>
        <end position="289"/>
    </location>
</feature>
<evidence type="ECO:0000256" key="1">
    <source>
        <dbReference type="SAM" id="MobiDB-lite"/>
    </source>
</evidence>
<name>A0A8J2S5R8_9STRA</name>
<evidence type="ECO:0000313" key="3">
    <source>
        <dbReference type="EMBL" id="CAH0365843.1"/>
    </source>
</evidence>
<keyword evidence="2" id="KW-1133">Transmembrane helix</keyword>
<organism evidence="3 4">
    <name type="scientific">Pelagomonas calceolata</name>
    <dbReference type="NCBI Taxonomy" id="35677"/>
    <lineage>
        <taxon>Eukaryota</taxon>
        <taxon>Sar</taxon>
        <taxon>Stramenopiles</taxon>
        <taxon>Ochrophyta</taxon>
        <taxon>Pelagophyceae</taxon>
        <taxon>Pelagomonadales</taxon>
        <taxon>Pelagomonadaceae</taxon>
        <taxon>Pelagomonas</taxon>
    </lineage>
</organism>
<feature type="transmembrane region" description="Helical" evidence="2">
    <location>
        <begin position="197"/>
        <end position="223"/>
    </location>
</feature>
<keyword evidence="2" id="KW-0472">Membrane</keyword>
<reference evidence="3" key="1">
    <citation type="submission" date="2021-11" db="EMBL/GenBank/DDBJ databases">
        <authorList>
            <consortium name="Genoscope - CEA"/>
            <person name="William W."/>
        </authorList>
    </citation>
    <scope>NUCLEOTIDE SEQUENCE</scope>
</reference>
<dbReference type="AlphaFoldDB" id="A0A8J2S5R8"/>
<dbReference type="Proteomes" id="UP000789595">
    <property type="component" value="Unassembled WGS sequence"/>
</dbReference>
<feature type="transmembrane region" description="Helical" evidence="2">
    <location>
        <begin position="36"/>
        <end position="55"/>
    </location>
</feature>
<comment type="caution">
    <text evidence="3">The sequence shown here is derived from an EMBL/GenBank/DDBJ whole genome shotgun (WGS) entry which is preliminary data.</text>
</comment>
<dbReference type="EMBL" id="CAKKNE010000001">
    <property type="protein sequence ID" value="CAH0365843.1"/>
    <property type="molecule type" value="Genomic_DNA"/>
</dbReference>
<keyword evidence="4" id="KW-1185">Reference proteome</keyword>
<proteinExistence type="predicted"/>
<feature type="transmembrane region" description="Helical" evidence="2">
    <location>
        <begin position="61"/>
        <end position="81"/>
    </location>
</feature>
<sequence>MLPGGSHQRRPKHDAEAGPAEKQVDEPASKYARMQWFVVTWLVCDNVLLTFGSLGKKSSRAAFFHAEMLVFPISISLNMLYEFGTLDSLAIGGRALVIWVIFWLYQAVLTPVAMWARGESFLRGLMPLVAFLFMATAFGGLIRILREELRALGSLDETTRRITTRLLEIMGLQAALVVIGLTHGIERSAFNRISATIFFSISLIMAWLYSLAIFDVAGVDAVAATQLKLSPIEGAALSFTGLLVLAGLASYILSEQARPKRGTVMVVGDTFMVSMFGAYFCTARIVWVARRKRRSKVREDPDAPA</sequence>
<gene>
    <name evidence="3" type="ORF">PECAL_1P23030</name>
</gene>
<evidence type="ECO:0000313" key="4">
    <source>
        <dbReference type="Proteomes" id="UP000789595"/>
    </source>
</evidence>
<feature type="region of interest" description="Disordered" evidence="1">
    <location>
        <begin position="1"/>
        <end position="26"/>
    </location>
</feature>